<reference evidence="2" key="2">
    <citation type="submission" date="2020-08" db="EMBL/GenBank/DDBJ databases">
        <title>Plant Genome Project.</title>
        <authorList>
            <person name="Zhang R.-G."/>
        </authorList>
    </citation>
    <scope>NUCLEOTIDE SEQUENCE</scope>
    <source>
        <strain evidence="2">Huo1</strain>
        <tissue evidence="2">Leaf</tissue>
    </source>
</reference>
<dbReference type="PANTHER" id="PTHR28674:SF1">
    <property type="entry name" value="NOP PROTEIN CHAPERONE 1"/>
    <property type="match status" value="1"/>
</dbReference>
<dbReference type="GO" id="GO:0000492">
    <property type="term" value="P:box C/D snoRNP assembly"/>
    <property type="evidence" value="ECO:0007669"/>
    <property type="project" value="InterPro"/>
</dbReference>
<dbReference type="PANTHER" id="PTHR28674">
    <property type="entry name" value="SIMILAR TO DNA SEGMENT, CHR 10, WAYNE STATE UNIVERSITY 102,-EXPRESSED"/>
    <property type="match status" value="1"/>
</dbReference>
<reference evidence="2" key="1">
    <citation type="submission" date="2018-01" db="EMBL/GenBank/DDBJ databases">
        <authorList>
            <person name="Mao J.F."/>
        </authorList>
    </citation>
    <scope>NUCLEOTIDE SEQUENCE</scope>
    <source>
        <strain evidence="2">Huo1</strain>
        <tissue evidence="2">Leaf</tissue>
    </source>
</reference>
<dbReference type="AlphaFoldDB" id="A0A8X8ZUF9"/>
<feature type="region of interest" description="Disordered" evidence="1">
    <location>
        <begin position="139"/>
        <end position="187"/>
    </location>
</feature>
<dbReference type="Pfam" id="PF15370">
    <property type="entry name" value="NOPCHAP1"/>
    <property type="match status" value="1"/>
</dbReference>
<accession>A0A8X8ZUF9</accession>
<gene>
    <name evidence="2" type="ORF">SASPL_124482</name>
</gene>
<evidence type="ECO:0000313" key="3">
    <source>
        <dbReference type="Proteomes" id="UP000298416"/>
    </source>
</evidence>
<name>A0A8X8ZUF9_SALSN</name>
<organism evidence="2">
    <name type="scientific">Salvia splendens</name>
    <name type="common">Scarlet sage</name>
    <dbReference type="NCBI Taxonomy" id="180675"/>
    <lineage>
        <taxon>Eukaryota</taxon>
        <taxon>Viridiplantae</taxon>
        <taxon>Streptophyta</taxon>
        <taxon>Embryophyta</taxon>
        <taxon>Tracheophyta</taxon>
        <taxon>Spermatophyta</taxon>
        <taxon>Magnoliopsida</taxon>
        <taxon>eudicotyledons</taxon>
        <taxon>Gunneridae</taxon>
        <taxon>Pentapetalae</taxon>
        <taxon>asterids</taxon>
        <taxon>lamiids</taxon>
        <taxon>Lamiales</taxon>
        <taxon>Lamiaceae</taxon>
        <taxon>Nepetoideae</taxon>
        <taxon>Mentheae</taxon>
        <taxon>Salviinae</taxon>
        <taxon>Salvia</taxon>
        <taxon>Salvia subgen. Calosphace</taxon>
        <taxon>core Calosphace</taxon>
    </lineage>
</organism>
<sequence length="207" mass="22779">MAEHSSKALLELEAKRGGVSSTSNLESLFVCKKDPTFTPSDASRQKPTMAPLPKSQYKLFRAMVSCFSFGKGERLLRSFIRIKQETDGGCKGTILLPFLERPDNYDIEVISGDESKYIEMDLMLGIADLHTPEAVAAAESAMAGYQPPARLEESSSGSEDEDSSDDEEERNHKSDSEAGSESAKLRLDAGDFSCRESKKRKAKIIEL</sequence>
<feature type="compositionally biased region" description="Acidic residues" evidence="1">
    <location>
        <begin position="158"/>
        <end position="168"/>
    </location>
</feature>
<evidence type="ECO:0000313" key="2">
    <source>
        <dbReference type="EMBL" id="KAG6417041.1"/>
    </source>
</evidence>
<evidence type="ECO:0000256" key="1">
    <source>
        <dbReference type="SAM" id="MobiDB-lite"/>
    </source>
</evidence>
<proteinExistence type="predicted"/>
<protein>
    <submittedName>
        <fullName evidence="2">Uncharacterized protein</fullName>
    </submittedName>
</protein>
<comment type="caution">
    <text evidence="2">The sequence shown here is derived from an EMBL/GenBank/DDBJ whole genome shotgun (WGS) entry which is preliminary data.</text>
</comment>
<keyword evidence="3" id="KW-1185">Reference proteome</keyword>
<dbReference type="Proteomes" id="UP000298416">
    <property type="component" value="Unassembled WGS sequence"/>
</dbReference>
<dbReference type="GO" id="GO:0062064">
    <property type="term" value="F:box C/D methylation guide snoRNP complex binding"/>
    <property type="evidence" value="ECO:0007669"/>
    <property type="project" value="TreeGrafter"/>
</dbReference>
<dbReference type="EMBL" id="PNBA02000008">
    <property type="protein sequence ID" value="KAG6417041.1"/>
    <property type="molecule type" value="Genomic_DNA"/>
</dbReference>
<dbReference type="InterPro" id="IPR027921">
    <property type="entry name" value="NOPCHAP1"/>
</dbReference>